<accession>A0A1S8N2F6</accession>
<keyword evidence="4" id="KW-0805">Transcription regulation</keyword>
<name>A0A1S8N2F6_CLOSA</name>
<dbReference type="PANTHER" id="PTHR48111">
    <property type="entry name" value="REGULATOR OF RPOS"/>
    <property type="match status" value="1"/>
</dbReference>
<dbReference type="Gene3D" id="1.10.10.10">
    <property type="entry name" value="Winged helix-like DNA-binding domain superfamily/Winged helix DNA-binding domain"/>
    <property type="match status" value="1"/>
</dbReference>
<dbReference type="CDD" id="cd00383">
    <property type="entry name" value="trans_reg_C"/>
    <property type="match status" value="1"/>
</dbReference>
<dbReference type="AlphaFoldDB" id="A0A1S8N2F6"/>
<comment type="caution">
    <text evidence="12">The sequence shown here is derived from an EMBL/GenBank/DDBJ whole genome shotgun (WGS) entry which is preliminary data.</text>
</comment>
<dbReference type="SMART" id="SM00862">
    <property type="entry name" value="Trans_reg_C"/>
    <property type="match status" value="1"/>
</dbReference>
<evidence type="ECO:0000256" key="5">
    <source>
        <dbReference type="ARBA" id="ARBA00023125"/>
    </source>
</evidence>
<dbReference type="FunFam" id="3.40.50.2300:FF:000001">
    <property type="entry name" value="DNA-binding response regulator PhoB"/>
    <property type="match status" value="1"/>
</dbReference>
<dbReference type="SUPFAM" id="SSF52172">
    <property type="entry name" value="CheY-like"/>
    <property type="match status" value="1"/>
</dbReference>
<keyword evidence="3" id="KW-0902">Two-component regulatory system</keyword>
<sequence length="240" mass="27821">MQMSNKFKILVVDDEQNILDVVKAYLEKEDFEVITAMDGEMALNIFNEENINLIILDLMLPKITGEEVCKRIRVSSSVPIIMLTAKADEDERIEGISIGADDYLTKPFSVRELVVRVRALLRRTYRDFIPMADILTFNNGDLEVNIKKMTVKKQSRIVSLTTNEFKIFKILLTSPEQVFSREKLVEKAFGVNYEGFDRTVDTYIKNIRQKIENNHKEPLYIVTVYGMGYKFIPNSYEVKK</sequence>
<evidence type="ECO:0000256" key="7">
    <source>
        <dbReference type="ARBA" id="ARBA00024867"/>
    </source>
</evidence>
<protein>
    <recommendedName>
        <fullName evidence="1">Stage 0 sporulation protein A homolog</fullName>
    </recommendedName>
</protein>
<dbReference type="Pfam" id="PF00486">
    <property type="entry name" value="Trans_reg_C"/>
    <property type="match status" value="1"/>
</dbReference>
<feature type="modified residue" description="4-aspartylphosphate" evidence="8">
    <location>
        <position position="57"/>
    </location>
</feature>
<evidence type="ECO:0000256" key="8">
    <source>
        <dbReference type="PROSITE-ProRule" id="PRU00169"/>
    </source>
</evidence>
<dbReference type="SMART" id="SM00448">
    <property type="entry name" value="REC"/>
    <property type="match status" value="1"/>
</dbReference>
<organism evidence="12 13">
    <name type="scientific">Clostridium saccharobutylicum</name>
    <dbReference type="NCBI Taxonomy" id="169679"/>
    <lineage>
        <taxon>Bacteria</taxon>
        <taxon>Bacillati</taxon>
        <taxon>Bacillota</taxon>
        <taxon>Clostridia</taxon>
        <taxon>Eubacteriales</taxon>
        <taxon>Clostridiaceae</taxon>
        <taxon>Clostridium</taxon>
    </lineage>
</organism>
<dbReference type="PANTHER" id="PTHR48111:SF73">
    <property type="entry name" value="ALKALINE PHOSPHATASE SYNTHESIS TRANSCRIPTIONAL REGULATORY PROTEIN PHOP"/>
    <property type="match status" value="1"/>
</dbReference>
<evidence type="ECO:0000256" key="1">
    <source>
        <dbReference type="ARBA" id="ARBA00018672"/>
    </source>
</evidence>
<keyword evidence="6" id="KW-0804">Transcription</keyword>
<reference evidence="12 13" key="1">
    <citation type="submission" date="2016-05" db="EMBL/GenBank/DDBJ databases">
        <title>Microbial solvent formation.</title>
        <authorList>
            <person name="Poehlein A."/>
            <person name="Montoya Solano J.D."/>
            <person name="Flitsch S."/>
            <person name="Krabben P."/>
            <person name="Duerre P."/>
            <person name="Daniel R."/>
        </authorList>
    </citation>
    <scope>NUCLEOTIDE SEQUENCE [LARGE SCALE GENOMIC DNA]</scope>
    <source>
        <strain evidence="12 13">L1-8</strain>
    </source>
</reference>
<dbReference type="Pfam" id="PF00072">
    <property type="entry name" value="Response_reg"/>
    <property type="match status" value="1"/>
</dbReference>
<evidence type="ECO:0000313" key="12">
    <source>
        <dbReference type="EMBL" id="OOM10562.1"/>
    </source>
</evidence>
<dbReference type="STRING" id="169679.CSACC_23340"/>
<evidence type="ECO:0000256" key="4">
    <source>
        <dbReference type="ARBA" id="ARBA00023015"/>
    </source>
</evidence>
<dbReference type="InterPro" id="IPR016032">
    <property type="entry name" value="Sig_transdc_resp-reg_C-effctor"/>
</dbReference>
<gene>
    <name evidence="12" type="primary">regX3_5</name>
    <name evidence="12" type="ORF">CLOSAC_31830</name>
</gene>
<feature type="DNA-binding region" description="OmpR/PhoB-type" evidence="9">
    <location>
        <begin position="132"/>
        <end position="233"/>
    </location>
</feature>
<dbReference type="Proteomes" id="UP000191154">
    <property type="component" value="Unassembled WGS sequence"/>
</dbReference>
<evidence type="ECO:0000313" key="13">
    <source>
        <dbReference type="Proteomes" id="UP000191154"/>
    </source>
</evidence>
<keyword evidence="2 8" id="KW-0597">Phosphoprotein</keyword>
<feature type="domain" description="OmpR/PhoB-type" evidence="11">
    <location>
        <begin position="132"/>
        <end position="233"/>
    </location>
</feature>
<evidence type="ECO:0000256" key="3">
    <source>
        <dbReference type="ARBA" id="ARBA00023012"/>
    </source>
</evidence>
<evidence type="ECO:0000259" key="11">
    <source>
        <dbReference type="PROSITE" id="PS51755"/>
    </source>
</evidence>
<dbReference type="GO" id="GO:0005829">
    <property type="term" value="C:cytosol"/>
    <property type="evidence" value="ECO:0007669"/>
    <property type="project" value="TreeGrafter"/>
</dbReference>
<dbReference type="SUPFAM" id="SSF46894">
    <property type="entry name" value="C-terminal effector domain of the bipartite response regulators"/>
    <property type="match status" value="1"/>
</dbReference>
<dbReference type="Gene3D" id="6.10.250.690">
    <property type="match status" value="1"/>
</dbReference>
<dbReference type="InterPro" id="IPR039420">
    <property type="entry name" value="WalR-like"/>
</dbReference>
<dbReference type="PROSITE" id="PS51755">
    <property type="entry name" value="OMPR_PHOB"/>
    <property type="match status" value="1"/>
</dbReference>
<evidence type="ECO:0000256" key="2">
    <source>
        <dbReference type="ARBA" id="ARBA00022553"/>
    </source>
</evidence>
<evidence type="ECO:0000256" key="9">
    <source>
        <dbReference type="PROSITE-ProRule" id="PRU01091"/>
    </source>
</evidence>
<evidence type="ECO:0000259" key="10">
    <source>
        <dbReference type="PROSITE" id="PS50110"/>
    </source>
</evidence>
<dbReference type="GO" id="GO:0006355">
    <property type="term" value="P:regulation of DNA-templated transcription"/>
    <property type="evidence" value="ECO:0007669"/>
    <property type="project" value="InterPro"/>
</dbReference>
<proteinExistence type="predicted"/>
<keyword evidence="5 9" id="KW-0238">DNA-binding</keyword>
<dbReference type="GO" id="GO:0000976">
    <property type="term" value="F:transcription cis-regulatory region binding"/>
    <property type="evidence" value="ECO:0007669"/>
    <property type="project" value="TreeGrafter"/>
</dbReference>
<dbReference type="InterPro" id="IPR001867">
    <property type="entry name" value="OmpR/PhoB-type_DNA-bd"/>
</dbReference>
<dbReference type="InterPro" id="IPR011006">
    <property type="entry name" value="CheY-like_superfamily"/>
</dbReference>
<dbReference type="Gene3D" id="3.40.50.2300">
    <property type="match status" value="1"/>
</dbReference>
<evidence type="ECO:0000256" key="6">
    <source>
        <dbReference type="ARBA" id="ARBA00023163"/>
    </source>
</evidence>
<dbReference type="GO" id="GO:0032993">
    <property type="term" value="C:protein-DNA complex"/>
    <property type="evidence" value="ECO:0007669"/>
    <property type="project" value="TreeGrafter"/>
</dbReference>
<dbReference type="PROSITE" id="PS50110">
    <property type="entry name" value="RESPONSE_REGULATORY"/>
    <property type="match status" value="1"/>
</dbReference>
<dbReference type="InterPro" id="IPR036388">
    <property type="entry name" value="WH-like_DNA-bd_sf"/>
</dbReference>
<dbReference type="GO" id="GO:0000156">
    <property type="term" value="F:phosphorelay response regulator activity"/>
    <property type="evidence" value="ECO:0007669"/>
    <property type="project" value="TreeGrafter"/>
</dbReference>
<dbReference type="InterPro" id="IPR001789">
    <property type="entry name" value="Sig_transdc_resp-reg_receiver"/>
</dbReference>
<comment type="function">
    <text evidence="7">May play the central regulatory role in sporulation. It may be an element of the effector pathway responsible for the activation of sporulation genes in response to nutritional stress. Spo0A may act in concert with spo0H (a sigma factor) to control the expression of some genes that are critical to the sporulation process.</text>
</comment>
<dbReference type="EMBL" id="LZYZ01000006">
    <property type="protein sequence ID" value="OOM10562.1"/>
    <property type="molecule type" value="Genomic_DNA"/>
</dbReference>
<feature type="domain" description="Response regulatory" evidence="10">
    <location>
        <begin position="8"/>
        <end position="121"/>
    </location>
</feature>